<dbReference type="Pfam" id="PF00534">
    <property type="entry name" value="Glycos_transf_1"/>
    <property type="match status" value="1"/>
</dbReference>
<accession>A0A2P5GVZ5</accession>
<dbReference type="Gene3D" id="3.40.50.2000">
    <property type="entry name" value="Glycogen Phosphorylase B"/>
    <property type="match status" value="2"/>
</dbReference>
<proteinExistence type="predicted"/>
<keyword evidence="4" id="KW-0808">Transferase</keyword>
<comment type="caution">
    <text evidence="4">The sequence shown here is derived from an EMBL/GenBank/DDBJ whole genome shotgun (WGS) entry which is preliminary data.</text>
</comment>
<evidence type="ECO:0000313" key="5">
    <source>
        <dbReference type="Proteomes" id="UP000237073"/>
    </source>
</evidence>
<dbReference type="Proteomes" id="UP000237073">
    <property type="component" value="Unassembled WGS sequence"/>
</dbReference>
<dbReference type="CDD" id="cd03808">
    <property type="entry name" value="GT4_CapM-like"/>
    <property type="match status" value="1"/>
</dbReference>
<evidence type="ECO:0000313" key="3">
    <source>
        <dbReference type="EMBL" id="POP47700.1"/>
    </source>
</evidence>
<evidence type="ECO:0000259" key="2">
    <source>
        <dbReference type="Pfam" id="PF13477"/>
    </source>
</evidence>
<evidence type="ECO:0000259" key="1">
    <source>
        <dbReference type="Pfam" id="PF00534"/>
    </source>
</evidence>
<dbReference type="OrthoDB" id="9777346at2"/>
<dbReference type="SUPFAM" id="SSF53756">
    <property type="entry name" value="UDP-Glycosyltransferase/glycogen phosphorylase"/>
    <property type="match status" value="1"/>
</dbReference>
<keyword evidence="5" id="KW-1185">Reference proteome</keyword>
<dbReference type="AlphaFoldDB" id="A0A2P5GVZ5"/>
<dbReference type="GO" id="GO:0016757">
    <property type="term" value="F:glycosyltransferase activity"/>
    <property type="evidence" value="ECO:0007669"/>
    <property type="project" value="InterPro"/>
</dbReference>
<dbReference type="Pfam" id="PF13477">
    <property type="entry name" value="Glyco_trans_4_2"/>
    <property type="match status" value="1"/>
</dbReference>
<dbReference type="PANTHER" id="PTHR12526">
    <property type="entry name" value="GLYCOSYLTRANSFERASE"/>
    <property type="match status" value="1"/>
</dbReference>
<dbReference type="EMBL" id="PQGD01000001">
    <property type="protein sequence ID" value="POP50711.1"/>
    <property type="molecule type" value="Genomic_DNA"/>
</dbReference>
<dbReference type="GO" id="GO:1901135">
    <property type="term" value="P:carbohydrate derivative metabolic process"/>
    <property type="evidence" value="ECO:0007669"/>
    <property type="project" value="UniProtKB-ARBA"/>
</dbReference>
<evidence type="ECO:0000313" key="4">
    <source>
        <dbReference type="EMBL" id="POP50711.1"/>
    </source>
</evidence>
<dbReference type="InterPro" id="IPR028098">
    <property type="entry name" value="Glyco_trans_4-like_N"/>
</dbReference>
<name>A0A2P5GVZ5_9ENTR</name>
<dbReference type="PANTHER" id="PTHR12526:SF638">
    <property type="entry name" value="SPORE COAT PROTEIN SA"/>
    <property type="match status" value="1"/>
</dbReference>
<feature type="domain" description="Glycosyl transferase family 1" evidence="1">
    <location>
        <begin position="183"/>
        <end position="344"/>
    </location>
</feature>
<evidence type="ECO:0000313" key="6">
    <source>
        <dbReference type="Proteomes" id="UP000247005"/>
    </source>
</evidence>
<reference evidence="5 6" key="1">
    <citation type="submission" date="2018-01" db="EMBL/GenBank/DDBJ databases">
        <title>Superficieibacter electus gen. nov., sp. nov., an extended-spectrum beta-lactamase possessing member of the Enterobacteriaceae family, isolated from intensive care unit surfaces.</title>
        <authorList>
            <person name="Potter R.F."/>
            <person name="D'Souza A.W."/>
        </authorList>
    </citation>
    <scope>NUCLEOTIDE SEQUENCE [LARGE SCALE GENOMIC DNA]</scope>
    <source>
        <strain evidence="4 6">BP-1</strain>
        <strain evidence="3 5">BP-2</strain>
    </source>
</reference>
<sequence length="368" mass="42678">MMKIAITANTSWYLYNFRKNTILELIKQNHEVYAIAPLDEYSSRLMKLGCKFSDIKIDRSGKNLYKDFKTFFDFYRIFRRENISIVLNFTPKNNIYSTLAAWLNRIKIVNNIAGLGVIFTKNNFFSKLVSLLYKISQSKADFIFFQNEEDRNLFLNLKIIDINKSDRLPGSGVDLSRFQVSPKNKSTELKFILVARLIAEKGIYHYIEAAKLILEKYNYVEFYLLGPLDLNNPSGISNADIKEWERINVVKYLGFSDCVEHDIKDMDCVVLPSYYREGVPKSLLEAAAMGKPIITTDNIGCREVVDDTINGFLCEMRSTKSLFDCIEKFIELPDDKRAEMGMQSRVKIMNSFDEKIIIEKYIDVINKI</sequence>
<dbReference type="EMBL" id="PQGE01000001">
    <property type="protein sequence ID" value="POP47700.1"/>
    <property type="molecule type" value="Genomic_DNA"/>
</dbReference>
<gene>
    <name evidence="4" type="ORF">CHU32_00715</name>
    <name evidence="3" type="ORF">CHU33_00715</name>
</gene>
<dbReference type="Proteomes" id="UP000247005">
    <property type="component" value="Unassembled WGS sequence"/>
</dbReference>
<organism evidence="4 6">
    <name type="scientific">Superficieibacter electus</name>
    <dbReference type="NCBI Taxonomy" id="2022662"/>
    <lineage>
        <taxon>Bacteria</taxon>
        <taxon>Pseudomonadati</taxon>
        <taxon>Pseudomonadota</taxon>
        <taxon>Gammaproteobacteria</taxon>
        <taxon>Enterobacterales</taxon>
        <taxon>Enterobacteriaceae</taxon>
        <taxon>Superficieibacter</taxon>
    </lineage>
</organism>
<protein>
    <submittedName>
        <fullName evidence="4">Glycosyltransferase family 1 protein</fullName>
    </submittedName>
</protein>
<feature type="domain" description="Glycosyltransferase subfamily 4-like N-terminal" evidence="2">
    <location>
        <begin position="3"/>
        <end position="147"/>
    </location>
</feature>
<dbReference type="InterPro" id="IPR001296">
    <property type="entry name" value="Glyco_trans_1"/>
</dbReference>